<evidence type="ECO:0008006" key="4">
    <source>
        <dbReference type="Google" id="ProtNLM"/>
    </source>
</evidence>
<dbReference type="EMBL" id="JAFJYH010000190">
    <property type="protein sequence ID" value="KAG4416311.1"/>
    <property type="molecule type" value="Genomic_DNA"/>
</dbReference>
<name>A0A8H7TB84_9HELO</name>
<feature type="compositionally biased region" description="Basic and acidic residues" evidence="1">
    <location>
        <begin position="216"/>
        <end position="228"/>
    </location>
</feature>
<dbReference type="Proteomes" id="UP000664132">
    <property type="component" value="Unassembled WGS sequence"/>
</dbReference>
<accession>A0A8H7TB84</accession>
<dbReference type="OrthoDB" id="3551134at2759"/>
<gene>
    <name evidence="2" type="ORF">IFR04_010530</name>
</gene>
<sequence>MKQENNVKLKRERSPENEENALRGLNKKIKMIASATANGSSHEAKSQSAIYSDSLEDSSRVAATPHATPTTNTSDGSDQPQLEDKISRDENHLSGSKVEHPDHAKSEPNLDHEFQAAKPKPKRKSKSKEAAAPPPPPATKIGDAFFEPGCPSIGCFLPAKTKGMRRPEKKDMIWRCHWEGCDKINWSLYRLNRHIKEKHTQNKFWICQKEGQAYPSKEEFEEHQKETGHVNTEMGK</sequence>
<dbReference type="AlphaFoldDB" id="A0A8H7TB84"/>
<feature type="region of interest" description="Disordered" evidence="1">
    <location>
        <begin position="1"/>
        <end position="143"/>
    </location>
</feature>
<organism evidence="2 3">
    <name type="scientific">Cadophora malorum</name>
    <dbReference type="NCBI Taxonomy" id="108018"/>
    <lineage>
        <taxon>Eukaryota</taxon>
        <taxon>Fungi</taxon>
        <taxon>Dikarya</taxon>
        <taxon>Ascomycota</taxon>
        <taxon>Pezizomycotina</taxon>
        <taxon>Leotiomycetes</taxon>
        <taxon>Helotiales</taxon>
        <taxon>Ploettnerulaceae</taxon>
        <taxon>Cadophora</taxon>
    </lineage>
</organism>
<feature type="compositionally biased region" description="Polar residues" evidence="1">
    <location>
        <begin position="35"/>
        <end position="51"/>
    </location>
</feature>
<reference evidence="2" key="1">
    <citation type="submission" date="2021-02" db="EMBL/GenBank/DDBJ databases">
        <title>Genome sequence Cadophora malorum strain M34.</title>
        <authorList>
            <person name="Stefanovic E."/>
            <person name="Vu D."/>
            <person name="Scully C."/>
            <person name="Dijksterhuis J."/>
            <person name="Roader J."/>
            <person name="Houbraken J."/>
        </authorList>
    </citation>
    <scope>NUCLEOTIDE SEQUENCE</scope>
    <source>
        <strain evidence="2">M34</strain>
    </source>
</reference>
<feature type="compositionally biased region" description="Basic and acidic residues" evidence="1">
    <location>
        <begin position="82"/>
        <end position="115"/>
    </location>
</feature>
<feature type="region of interest" description="Disordered" evidence="1">
    <location>
        <begin position="216"/>
        <end position="236"/>
    </location>
</feature>
<protein>
    <recommendedName>
        <fullName evidence="4">C2H2-type domain-containing protein</fullName>
    </recommendedName>
</protein>
<evidence type="ECO:0000313" key="2">
    <source>
        <dbReference type="EMBL" id="KAG4416311.1"/>
    </source>
</evidence>
<comment type="caution">
    <text evidence="2">The sequence shown here is derived from an EMBL/GenBank/DDBJ whole genome shotgun (WGS) entry which is preliminary data.</text>
</comment>
<feature type="compositionally biased region" description="Low complexity" evidence="1">
    <location>
        <begin position="62"/>
        <end position="73"/>
    </location>
</feature>
<evidence type="ECO:0000256" key="1">
    <source>
        <dbReference type="SAM" id="MobiDB-lite"/>
    </source>
</evidence>
<proteinExistence type="predicted"/>
<evidence type="ECO:0000313" key="3">
    <source>
        <dbReference type="Proteomes" id="UP000664132"/>
    </source>
</evidence>
<feature type="compositionally biased region" description="Basic and acidic residues" evidence="1">
    <location>
        <begin position="1"/>
        <end position="16"/>
    </location>
</feature>
<keyword evidence="3" id="KW-1185">Reference proteome</keyword>